<reference evidence="6" key="4">
    <citation type="submission" date="2019-03" db="UniProtKB">
        <authorList>
            <consortium name="EnsemblPlants"/>
        </authorList>
    </citation>
    <scope>IDENTIFICATION</scope>
</reference>
<comment type="caution">
    <text evidence="4">Lacks conserved residue(s) required for the propagation of feature annotation.</text>
</comment>
<dbReference type="GO" id="GO:0007015">
    <property type="term" value="P:actin filament organization"/>
    <property type="evidence" value="ECO:0007669"/>
    <property type="project" value="TreeGrafter"/>
</dbReference>
<dbReference type="GO" id="GO:0016459">
    <property type="term" value="C:myosin complex"/>
    <property type="evidence" value="ECO:0007669"/>
    <property type="project" value="UniProtKB-KW"/>
</dbReference>
<reference evidence="7" key="2">
    <citation type="journal article" date="2017" name="Nat. Plants">
        <title>The Aegilops tauschii genome reveals multiple impacts of transposons.</title>
        <authorList>
            <person name="Zhao G."/>
            <person name="Zou C."/>
            <person name="Li K."/>
            <person name="Wang K."/>
            <person name="Li T."/>
            <person name="Gao L."/>
            <person name="Zhang X."/>
            <person name="Wang H."/>
            <person name="Yang Z."/>
            <person name="Liu X."/>
            <person name="Jiang W."/>
            <person name="Mao L."/>
            <person name="Kong X."/>
            <person name="Jiao Y."/>
            <person name="Jia J."/>
        </authorList>
    </citation>
    <scope>NUCLEOTIDE SEQUENCE [LARGE SCALE GENOMIC DNA]</scope>
    <source>
        <strain evidence="7">cv. AL8/78</strain>
    </source>
</reference>
<protein>
    <recommendedName>
        <fullName evidence="5">Myosin motor domain-containing protein</fullName>
    </recommendedName>
</protein>
<keyword evidence="4" id="KW-0518">Myosin</keyword>
<evidence type="ECO:0000256" key="3">
    <source>
        <dbReference type="ARBA" id="ARBA00023203"/>
    </source>
</evidence>
<keyword evidence="4" id="KW-0505">Motor protein</keyword>
<dbReference type="Gene3D" id="1.20.120.720">
    <property type="entry name" value="Myosin VI head, motor domain, U50 subdomain"/>
    <property type="match status" value="1"/>
</dbReference>
<evidence type="ECO:0000313" key="6">
    <source>
        <dbReference type="EnsemblPlants" id="AET1Gv20417900.22"/>
    </source>
</evidence>
<evidence type="ECO:0000313" key="7">
    <source>
        <dbReference type="Proteomes" id="UP000015105"/>
    </source>
</evidence>
<dbReference type="Proteomes" id="UP000015105">
    <property type="component" value="Chromosome 1D"/>
</dbReference>
<dbReference type="PROSITE" id="PS51456">
    <property type="entry name" value="MYOSIN_MOTOR"/>
    <property type="match status" value="1"/>
</dbReference>
<dbReference type="GO" id="GO:0005737">
    <property type="term" value="C:cytoplasm"/>
    <property type="evidence" value="ECO:0007669"/>
    <property type="project" value="TreeGrafter"/>
</dbReference>
<dbReference type="InterPro" id="IPR001609">
    <property type="entry name" value="Myosin_head_motor_dom-like"/>
</dbReference>
<feature type="domain" description="Myosin motor" evidence="5">
    <location>
        <begin position="1"/>
        <end position="62"/>
    </location>
</feature>
<dbReference type="GO" id="GO:0016020">
    <property type="term" value="C:membrane"/>
    <property type="evidence" value="ECO:0007669"/>
    <property type="project" value="TreeGrafter"/>
</dbReference>
<dbReference type="EnsemblPlants" id="AET1Gv20417900.22">
    <property type="protein sequence ID" value="AET1Gv20417900.22"/>
    <property type="gene ID" value="AET1Gv20417900"/>
</dbReference>
<reference evidence="6" key="3">
    <citation type="journal article" date="2017" name="Nature">
        <title>Genome sequence of the progenitor of the wheat D genome Aegilops tauschii.</title>
        <authorList>
            <person name="Luo M.C."/>
            <person name="Gu Y.Q."/>
            <person name="Puiu D."/>
            <person name="Wang H."/>
            <person name="Twardziok S.O."/>
            <person name="Deal K.R."/>
            <person name="Huo N."/>
            <person name="Zhu T."/>
            <person name="Wang L."/>
            <person name="Wang Y."/>
            <person name="McGuire P.E."/>
            <person name="Liu S."/>
            <person name="Long H."/>
            <person name="Ramasamy R.K."/>
            <person name="Rodriguez J.C."/>
            <person name="Van S.L."/>
            <person name="Yuan L."/>
            <person name="Wang Z."/>
            <person name="Xia Z."/>
            <person name="Xiao L."/>
            <person name="Anderson O.D."/>
            <person name="Ouyang S."/>
            <person name="Liang Y."/>
            <person name="Zimin A.V."/>
            <person name="Pertea G."/>
            <person name="Qi P."/>
            <person name="Bennetzen J.L."/>
            <person name="Dai X."/>
            <person name="Dawson M.W."/>
            <person name="Muller H.G."/>
            <person name="Kugler K."/>
            <person name="Rivarola-Duarte L."/>
            <person name="Spannagl M."/>
            <person name="Mayer K.F.X."/>
            <person name="Lu F.H."/>
            <person name="Bevan M.W."/>
            <person name="Leroy P."/>
            <person name="Li P."/>
            <person name="You F.M."/>
            <person name="Sun Q."/>
            <person name="Liu Z."/>
            <person name="Lyons E."/>
            <person name="Wicker T."/>
            <person name="Salzberg S.L."/>
            <person name="Devos K.M."/>
            <person name="Dvorak J."/>
        </authorList>
    </citation>
    <scope>NUCLEOTIDE SEQUENCE [LARGE SCALE GENOMIC DNA]</scope>
    <source>
        <strain evidence="6">cv. AL8/78</strain>
    </source>
</reference>
<dbReference type="InterPro" id="IPR027417">
    <property type="entry name" value="P-loop_NTPase"/>
</dbReference>
<keyword evidence="7" id="KW-1185">Reference proteome</keyword>
<organism evidence="6 7">
    <name type="scientific">Aegilops tauschii subsp. strangulata</name>
    <name type="common">Goatgrass</name>
    <dbReference type="NCBI Taxonomy" id="200361"/>
    <lineage>
        <taxon>Eukaryota</taxon>
        <taxon>Viridiplantae</taxon>
        <taxon>Streptophyta</taxon>
        <taxon>Embryophyta</taxon>
        <taxon>Tracheophyta</taxon>
        <taxon>Spermatophyta</taxon>
        <taxon>Magnoliopsida</taxon>
        <taxon>Liliopsida</taxon>
        <taxon>Poales</taxon>
        <taxon>Poaceae</taxon>
        <taxon>BOP clade</taxon>
        <taxon>Pooideae</taxon>
        <taxon>Triticodae</taxon>
        <taxon>Triticeae</taxon>
        <taxon>Triticinae</taxon>
        <taxon>Aegilops</taxon>
    </lineage>
</organism>
<accession>A0A452YHE9</accession>
<keyword evidence="3 4" id="KW-0009">Actin-binding</keyword>
<proteinExistence type="inferred from homology"/>
<name>A0A452YHE9_AEGTS</name>
<evidence type="ECO:0000256" key="1">
    <source>
        <dbReference type="ARBA" id="ARBA00022741"/>
    </source>
</evidence>
<dbReference type="Gramene" id="AET1Gv20417900.22">
    <property type="protein sequence ID" value="AET1Gv20417900.22"/>
    <property type="gene ID" value="AET1Gv20417900"/>
</dbReference>
<reference evidence="7" key="1">
    <citation type="journal article" date="2014" name="Science">
        <title>Ancient hybridizations among the ancestral genomes of bread wheat.</title>
        <authorList>
            <consortium name="International Wheat Genome Sequencing Consortium,"/>
            <person name="Marcussen T."/>
            <person name="Sandve S.R."/>
            <person name="Heier L."/>
            <person name="Spannagl M."/>
            <person name="Pfeifer M."/>
            <person name="Jakobsen K.S."/>
            <person name="Wulff B.B."/>
            <person name="Steuernagel B."/>
            <person name="Mayer K.F."/>
            <person name="Olsen O.A."/>
        </authorList>
    </citation>
    <scope>NUCLEOTIDE SEQUENCE [LARGE SCALE GENOMIC DNA]</scope>
    <source>
        <strain evidence="7">cv. AL8/78</strain>
    </source>
</reference>
<dbReference type="GO" id="GO:0000146">
    <property type="term" value="F:microfilament motor activity"/>
    <property type="evidence" value="ECO:0007669"/>
    <property type="project" value="TreeGrafter"/>
</dbReference>
<keyword evidence="1" id="KW-0547">Nucleotide-binding</keyword>
<evidence type="ECO:0000256" key="2">
    <source>
        <dbReference type="ARBA" id="ARBA00022840"/>
    </source>
</evidence>
<comment type="similarity">
    <text evidence="4">Belongs to the TRAFAC class myosin-kinesin ATPase superfamily. Myosin family.</text>
</comment>
<dbReference type="SUPFAM" id="SSF52540">
    <property type="entry name" value="P-loop containing nucleoside triphosphate hydrolases"/>
    <property type="match status" value="1"/>
</dbReference>
<dbReference type="GO" id="GO:0005524">
    <property type="term" value="F:ATP binding"/>
    <property type="evidence" value="ECO:0007669"/>
    <property type="project" value="UniProtKB-KW"/>
</dbReference>
<keyword evidence="2" id="KW-0067">ATP-binding</keyword>
<dbReference type="PANTHER" id="PTHR13140">
    <property type="entry name" value="MYOSIN"/>
    <property type="match status" value="1"/>
</dbReference>
<dbReference type="GO" id="GO:0051015">
    <property type="term" value="F:actin filament binding"/>
    <property type="evidence" value="ECO:0007669"/>
    <property type="project" value="TreeGrafter"/>
</dbReference>
<sequence length="62" mass="7032">MFRAVTEAMNIVHISQEDQDNVFAMVSAVLWLGDVSFTIIDNENHVEITVEEGKKNMCAFSR</sequence>
<evidence type="ECO:0000256" key="4">
    <source>
        <dbReference type="PROSITE-ProRule" id="PRU00782"/>
    </source>
</evidence>
<reference evidence="6" key="5">
    <citation type="journal article" date="2021" name="G3 (Bethesda)">
        <title>Aegilops tauschii genome assembly Aet v5.0 features greater sequence contiguity and improved annotation.</title>
        <authorList>
            <person name="Wang L."/>
            <person name="Zhu T."/>
            <person name="Rodriguez J.C."/>
            <person name="Deal K.R."/>
            <person name="Dubcovsky J."/>
            <person name="McGuire P.E."/>
            <person name="Lux T."/>
            <person name="Spannagl M."/>
            <person name="Mayer K.F.X."/>
            <person name="Baldrich P."/>
            <person name="Meyers B.C."/>
            <person name="Huo N."/>
            <person name="Gu Y.Q."/>
            <person name="Zhou H."/>
            <person name="Devos K.M."/>
            <person name="Bennetzen J.L."/>
            <person name="Unver T."/>
            <person name="Budak H."/>
            <person name="Gulick P.J."/>
            <person name="Galiba G."/>
            <person name="Kalapos B."/>
            <person name="Nelson D.R."/>
            <person name="Li P."/>
            <person name="You F.M."/>
            <person name="Luo M.C."/>
            <person name="Dvorak J."/>
        </authorList>
    </citation>
    <scope>NUCLEOTIDE SEQUENCE [LARGE SCALE GENOMIC DNA]</scope>
    <source>
        <strain evidence="6">cv. AL8/78</strain>
    </source>
</reference>
<evidence type="ECO:0000259" key="5">
    <source>
        <dbReference type="PROSITE" id="PS51456"/>
    </source>
</evidence>
<dbReference type="PANTHER" id="PTHR13140:SF780">
    <property type="entry name" value="MYOSIN-1"/>
    <property type="match status" value="1"/>
</dbReference>
<dbReference type="AlphaFoldDB" id="A0A452YHE9"/>